<evidence type="ECO:0008006" key="3">
    <source>
        <dbReference type="Google" id="ProtNLM"/>
    </source>
</evidence>
<dbReference type="EMBL" id="MPVP01000045">
    <property type="protein sequence ID" value="OMD34929.1"/>
    <property type="molecule type" value="Genomic_DNA"/>
</dbReference>
<organism evidence="1 2">
    <name type="scientific">Paenibacillus odorifer</name>
    <dbReference type="NCBI Taxonomy" id="189426"/>
    <lineage>
        <taxon>Bacteria</taxon>
        <taxon>Bacillati</taxon>
        <taxon>Bacillota</taxon>
        <taxon>Bacilli</taxon>
        <taxon>Bacillales</taxon>
        <taxon>Paenibacillaceae</taxon>
        <taxon>Paenibacillus</taxon>
    </lineage>
</organism>
<comment type="caution">
    <text evidence="1">The sequence shown here is derived from an EMBL/GenBank/DDBJ whole genome shotgun (WGS) entry which is preliminary data.</text>
</comment>
<gene>
    <name evidence="1" type="ORF">BSO21_09945</name>
</gene>
<dbReference type="Pfam" id="PF06356">
    <property type="entry name" value="DUF1064"/>
    <property type="match status" value="1"/>
</dbReference>
<proteinExistence type="predicted"/>
<dbReference type="InterPro" id="IPR009414">
    <property type="entry name" value="DUF1064"/>
</dbReference>
<accession>A0ABX3GSM0</accession>
<dbReference type="Proteomes" id="UP000187158">
    <property type="component" value="Unassembled WGS sequence"/>
</dbReference>
<sequence>MGRSTDRSIQRHGIRTTTCQARKVGRRMKSKYGAKKTQVDEIVFDSRAEAKRYRELMLLKRAGEVIEVELQPSYVLIPGFKHKATGKRVQPITYKADFLVTYADGHQEIEDVKGMKTPVYSLKKKLFMHAYPDLQIREISA</sequence>
<keyword evidence="2" id="KW-1185">Reference proteome</keyword>
<name>A0ABX3GSM0_9BACL</name>
<evidence type="ECO:0000313" key="2">
    <source>
        <dbReference type="Proteomes" id="UP000187158"/>
    </source>
</evidence>
<evidence type="ECO:0000313" key="1">
    <source>
        <dbReference type="EMBL" id="OMD34929.1"/>
    </source>
</evidence>
<reference evidence="1 2" key="1">
    <citation type="submission" date="2016-11" db="EMBL/GenBank/DDBJ databases">
        <title>Paenibacillus species isolates.</title>
        <authorList>
            <person name="Beno S.M."/>
        </authorList>
    </citation>
    <scope>NUCLEOTIDE SEQUENCE [LARGE SCALE GENOMIC DNA]</scope>
    <source>
        <strain evidence="1 2">FSL H7-0433</strain>
    </source>
</reference>
<protein>
    <recommendedName>
        <fullName evidence="3">DUF1064 domain-containing protein</fullName>
    </recommendedName>
</protein>